<evidence type="ECO:0000313" key="14">
    <source>
        <dbReference type="Proteomes" id="UP000547674"/>
    </source>
</evidence>
<dbReference type="InterPro" id="IPR005111">
    <property type="entry name" value="MoeA_C_domain_IV"/>
</dbReference>
<feature type="domain" description="MoaB/Mog" evidence="12">
    <location>
        <begin position="197"/>
        <end position="334"/>
    </location>
</feature>
<dbReference type="Gene3D" id="2.40.340.10">
    <property type="entry name" value="MoeA, C-terminal, domain IV"/>
    <property type="match status" value="1"/>
</dbReference>
<evidence type="ECO:0000256" key="5">
    <source>
        <dbReference type="ARBA" id="ARBA00022505"/>
    </source>
</evidence>
<dbReference type="AlphaFoldDB" id="A0A7Y2H1H2"/>
<comment type="function">
    <text evidence="2 11">Catalyzes the insertion of molybdate into adenylated molybdopterin with the concomitant release of AMP.</text>
</comment>
<dbReference type="Pfam" id="PF00994">
    <property type="entry name" value="MoCF_biosynth"/>
    <property type="match status" value="1"/>
</dbReference>
<dbReference type="SUPFAM" id="SSF63867">
    <property type="entry name" value="MoeA C-terminal domain-like"/>
    <property type="match status" value="1"/>
</dbReference>
<keyword evidence="8 11" id="KW-0460">Magnesium</keyword>
<gene>
    <name evidence="13" type="ORF">HKN21_04460</name>
</gene>
<dbReference type="Gene3D" id="3.90.105.10">
    <property type="entry name" value="Molybdopterin biosynthesis moea protein, domain 2"/>
    <property type="match status" value="1"/>
</dbReference>
<dbReference type="GO" id="GO:0046872">
    <property type="term" value="F:metal ion binding"/>
    <property type="evidence" value="ECO:0007669"/>
    <property type="project" value="UniProtKB-UniRule"/>
</dbReference>
<keyword evidence="9 11" id="KW-0501">Molybdenum cofactor biosynthesis</keyword>
<dbReference type="InterPro" id="IPR001453">
    <property type="entry name" value="MoaB/Mog_dom"/>
</dbReference>
<evidence type="ECO:0000256" key="3">
    <source>
        <dbReference type="ARBA" id="ARBA00005046"/>
    </source>
</evidence>
<comment type="caution">
    <text evidence="13">The sequence shown here is derived from an EMBL/GenBank/DDBJ whole genome shotgun (WGS) entry which is preliminary data.</text>
</comment>
<dbReference type="Gene3D" id="3.40.980.10">
    <property type="entry name" value="MoaB/Mog-like domain"/>
    <property type="match status" value="1"/>
</dbReference>
<dbReference type="NCBIfam" id="NF045515">
    <property type="entry name" value="Glp_gephyrin"/>
    <property type="match status" value="1"/>
</dbReference>
<reference evidence="13 14" key="1">
    <citation type="submission" date="2020-03" db="EMBL/GenBank/DDBJ databases">
        <title>Metabolic flexibility allows generalist bacteria to become dominant in a frequently disturbed ecosystem.</title>
        <authorList>
            <person name="Chen Y.-J."/>
            <person name="Leung P.M."/>
            <person name="Bay S.K."/>
            <person name="Hugenholtz P."/>
            <person name="Kessler A.J."/>
            <person name="Shelley G."/>
            <person name="Waite D.W."/>
            <person name="Cook P.L."/>
            <person name="Greening C."/>
        </authorList>
    </citation>
    <scope>NUCLEOTIDE SEQUENCE [LARGE SCALE GENOMIC DNA]</scope>
    <source>
        <strain evidence="13">SS_bin_28</strain>
    </source>
</reference>
<comment type="similarity">
    <text evidence="4 11">Belongs to the MoeA family.</text>
</comment>
<dbReference type="InterPro" id="IPR008284">
    <property type="entry name" value="MoCF_biosynth_CS"/>
</dbReference>
<evidence type="ECO:0000256" key="4">
    <source>
        <dbReference type="ARBA" id="ARBA00010763"/>
    </source>
</evidence>
<keyword evidence="7 11" id="KW-0479">Metal-binding</keyword>
<dbReference type="PANTHER" id="PTHR10192">
    <property type="entry name" value="MOLYBDOPTERIN BIOSYNTHESIS PROTEIN"/>
    <property type="match status" value="1"/>
</dbReference>
<dbReference type="Pfam" id="PF03453">
    <property type="entry name" value="MoeA_N"/>
    <property type="match status" value="1"/>
</dbReference>
<comment type="pathway">
    <text evidence="3 11">Cofactor biosynthesis; molybdopterin biosynthesis.</text>
</comment>
<dbReference type="GO" id="GO:0061599">
    <property type="term" value="F:molybdopterin molybdotransferase activity"/>
    <property type="evidence" value="ECO:0007669"/>
    <property type="project" value="UniProtKB-UniRule"/>
</dbReference>
<dbReference type="SMART" id="SM00852">
    <property type="entry name" value="MoCF_biosynth"/>
    <property type="match status" value="1"/>
</dbReference>
<name>A0A7Y2H1H2_UNCEI</name>
<dbReference type="InterPro" id="IPR038987">
    <property type="entry name" value="MoeA-like"/>
</dbReference>
<evidence type="ECO:0000256" key="7">
    <source>
        <dbReference type="ARBA" id="ARBA00022723"/>
    </source>
</evidence>
<dbReference type="FunFam" id="3.40.980.10:FF:000004">
    <property type="entry name" value="Molybdopterin molybdenumtransferase"/>
    <property type="match status" value="1"/>
</dbReference>
<dbReference type="InterPro" id="IPR036688">
    <property type="entry name" value="MoeA_C_domain_IV_sf"/>
</dbReference>
<dbReference type="GO" id="GO:0006777">
    <property type="term" value="P:Mo-molybdopterin cofactor biosynthetic process"/>
    <property type="evidence" value="ECO:0007669"/>
    <property type="project" value="UniProtKB-UniRule"/>
</dbReference>
<organism evidence="13 14">
    <name type="scientific">Eiseniibacteriota bacterium</name>
    <dbReference type="NCBI Taxonomy" id="2212470"/>
    <lineage>
        <taxon>Bacteria</taxon>
        <taxon>Candidatus Eiseniibacteriota</taxon>
    </lineage>
</organism>
<evidence type="ECO:0000259" key="12">
    <source>
        <dbReference type="SMART" id="SM00852"/>
    </source>
</evidence>
<evidence type="ECO:0000256" key="2">
    <source>
        <dbReference type="ARBA" id="ARBA00002901"/>
    </source>
</evidence>
<dbReference type="InterPro" id="IPR036425">
    <property type="entry name" value="MoaB/Mog-like_dom_sf"/>
</dbReference>
<evidence type="ECO:0000313" key="13">
    <source>
        <dbReference type="EMBL" id="NNF05990.1"/>
    </source>
</evidence>
<evidence type="ECO:0000256" key="1">
    <source>
        <dbReference type="ARBA" id="ARBA00001946"/>
    </source>
</evidence>
<dbReference type="NCBIfam" id="TIGR00177">
    <property type="entry name" value="molyb_syn"/>
    <property type="match status" value="1"/>
</dbReference>
<dbReference type="Pfam" id="PF03454">
    <property type="entry name" value="MoeA_C"/>
    <property type="match status" value="1"/>
</dbReference>
<dbReference type="EMBL" id="JABDJR010000166">
    <property type="protein sequence ID" value="NNF05990.1"/>
    <property type="molecule type" value="Genomic_DNA"/>
</dbReference>
<evidence type="ECO:0000256" key="10">
    <source>
        <dbReference type="ARBA" id="ARBA00047317"/>
    </source>
</evidence>
<evidence type="ECO:0000256" key="6">
    <source>
        <dbReference type="ARBA" id="ARBA00022679"/>
    </source>
</evidence>
<evidence type="ECO:0000256" key="9">
    <source>
        <dbReference type="ARBA" id="ARBA00023150"/>
    </source>
</evidence>
<sequence length="421" mass="45202">MAKFLSWTEAREKVVSGVSPLTPIPRKTLEAGGFVLAETVNAVEAMPPFDNSAMDGFGVLASDVKAASVSQPIQLEVVDNLPAGKDARVTIRSGQAARVMTGAPIPPGVDLIVPVEHTNFWIEEERRSRIPKDPEDAKRLFVSQGFPSGTHIRKAGESVAKGSPFMEAGHHIQGASLGLLLSVGVDSVSVYPRPRVGVLSTGDELVPPGEPLAPGQIRDSNRIALLHRLRGLGFDACDLGLVHDKAATLRERIESALPDIDFLITSGGVSVGDKDFTRQVLCDMGEVEAYAVRVKPGKPQVFGHIQGKPVFGLPGNPVSSLVVFDQFVLPGLKKMAGYPHYYPLQFQATLRSPIKRKGGRTEFVRVHLETHEGQWVAKSTGPQGSGVLSSMTKANGYAMIPEDVGSLEPGSPVTCQWIERE</sequence>
<dbReference type="InterPro" id="IPR005110">
    <property type="entry name" value="MoeA_linker/N"/>
</dbReference>
<accession>A0A7Y2H1H2</accession>
<dbReference type="SUPFAM" id="SSF63882">
    <property type="entry name" value="MoeA N-terminal region -like"/>
    <property type="match status" value="1"/>
</dbReference>
<dbReference type="UniPathway" id="UPA00344"/>
<dbReference type="InterPro" id="IPR036135">
    <property type="entry name" value="MoeA_linker/N_sf"/>
</dbReference>
<comment type="cofactor">
    <cofactor evidence="1 11">
        <name>Mg(2+)</name>
        <dbReference type="ChEBI" id="CHEBI:18420"/>
    </cofactor>
</comment>
<dbReference type="CDD" id="cd00887">
    <property type="entry name" value="MoeA"/>
    <property type="match status" value="1"/>
</dbReference>
<proteinExistence type="inferred from homology"/>
<keyword evidence="5 11" id="KW-0500">Molybdenum</keyword>
<dbReference type="PANTHER" id="PTHR10192:SF5">
    <property type="entry name" value="GEPHYRIN"/>
    <property type="match status" value="1"/>
</dbReference>
<keyword evidence="6 11" id="KW-0808">Transferase</keyword>
<evidence type="ECO:0000256" key="8">
    <source>
        <dbReference type="ARBA" id="ARBA00022842"/>
    </source>
</evidence>
<dbReference type="Gene3D" id="2.170.190.11">
    <property type="entry name" value="Molybdopterin biosynthesis moea protein, domain 3"/>
    <property type="match status" value="1"/>
</dbReference>
<dbReference type="Proteomes" id="UP000547674">
    <property type="component" value="Unassembled WGS sequence"/>
</dbReference>
<protein>
    <recommendedName>
        <fullName evidence="11">Molybdopterin molybdenumtransferase</fullName>
        <ecNumber evidence="11">2.10.1.1</ecNumber>
    </recommendedName>
</protein>
<dbReference type="PROSITE" id="PS01079">
    <property type="entry name" value="MOCF_BIOSYNTHESIS_2"/>
    <property type="match status" value="1"/>
</dbReference>
<dbReference type="EC" id="2.10.1.1" evidence="11"/>
<comment type="catalytic activity">
    <reaction evidence="10">
        <text>adenylyl-molybdopterin + molybdate = Mo-molybdopterin + AMP + H(+)</text>
        <dbReference type="Rhea" id="RHEA:35047"/>
        <dbReference type="ChEBI" id="CHEBI:15378"/>
        <dbReference type="ChEBI" id="CHEBI:36264"/>
        <dbReference type="ChEBI" id="CHEBI:62727"/>
        <dbReference type="ChEBI" id="CHEBI:71302"/>
        <dbReference type="ChEBI" id="CHEBI:456215"/>
        <dbReference type="EC" id="2.10.1.1"/>
    </reaction>
</comment>
<evidence type="ECO:0000256" key="11">
    <source>
        <dbReference type="RuleBase" id="RU365090"/>
    </source>
</evidence>
<dbReference type="GO" id="GO:0005829">
    <property type="term" value="C:cytosol"/>
    <property type="evidence" value="ECO:0007669"/>
    <property type="project" value="TreeGrafter"/>
</dbReference>
<dbReference type="SUPFAM" id="SSF53218">
    <property type="entry name" value="Molybdenum cofactor biosynthesis proteins"/>
    <property type="match status" value="1"/>
</dbReference>